<comment type="caution">
    <text evidence="1">The sequence shown here is derived from an EMBL/GenBank/DDBJ whole genome shotgun (WGS) entry which is preliminary data.</text>
</comment>
<dbReference type="Proteomes" id="UP001489719">
    <property type="component" value="Unassembled WGS sequence"/>
</dbReference>
<name>A0ACC3TVJ4_9ASCO</name>
<evidence type="ECO:0000313" key="2">
    <source>
        <dbReference type="Proteomes" id="UP001489719"/>
    </source>
</evidence>
<keyword evidence="2" id="KW-1185">Reference proteome</keyword>
<reference evidence="2" key="1">
    <citation type="journal article" date="2024" name="Front. Bioeng. Biotechnol.">
        <title>Genome-scale model development and genomic sequencing of the oleaginous clade Lipomyces.</title>
        <authorList>
            <person name="Czajka J.J."/>
            <person name="Han Y."/>
            <person name="Kim J."/>
            <person name="Mondo S.J."/>
            <person name="Hofstad B.A."/>
            <person name="Robles A."/>
            <person name="Haridas S."/>
            <person name="Riley R."/>
            <person name="LaButti K."/>
            <person name="Pangilinan J."/>
            <person name="Andreopoulos W."/>
            <person name="Lipzen A."/>
            <person name="Yan J."/>
            <person name="Wang M."/>
            <person name="Ng V."/>
            <person name="Grigoriev I.V."/>
            <person name="Spatafora J.W."/>
            <person name="Magnuson J.K."/>
            <person name="Baker S.E."/>
            <person name="Pomraning K.R."/>
        </authorList>
    </citation>
    <scope>NUCLEOTIDE SEQUENCE [LARGE SCALE GENOMIC DNA]</scope>
    <source>
        <strain evidence="2">CBS 10300</strain>
    </source>
</reference>
<protein>
    <submittedName>
        <fullName evidence="1">TEA/ATTS domain family-domain-containing protein</fullName>
    </submittedName>
</protein>
<accession>A0ACC3TVJ4</accession>
<proteinExistence type="predicted"/>
<sequence length="475" mass="52082">MPNSPIKTPSSMRMSKETTSPAMPPSSVAETPSVAPAGLLPSVFNITPPTTLQRRRFSDDCEHHPAKRIRTLEESITDEEEGDGDVKASRTAATPTRAVLTLATPNTTNLLSPVSRRRLGRSYSASSSSIALESDDGFSVSAVKPTSTEMVHTLSAPVVPSSNRQTSEAQSKSLTELPAYMAYLARQRRENGDDGNSIWSPDVEEAFMEAIGKIPKVGRRKITVNGRPCGRNELISDFILRKTGKVRTRKQVSSHIQVLKHLLKDDAEFMNLVSDTPTKSTSQHNMPVMFTSAATPHESEGQSGFVLPRRSSTSPLNVRQPFGTVTLVPQHHLPQVLHTAKLSPSEAPFHGPSMIDQMSHISPTPKLEMPTRLDDSSSQSMLYDVTFIQPLLSPPTAQDPSATLALPQSMVYTNSRIVPPQPLPRRHQQAVGSYITDMTQNLGMWIECDPIESPEDNHTAPLYSTNELGIWTHDL</sequence>
<gene>
    <name evidence="1" type="ORF">V1517DRAFT_12111</name>
</gene>
<dbReference type="EMBL" id="MU970044">
    <property type="protein sequence ID" value="KAK9324964.1"/>
    <property type="molecule type" value="Genomic_DNA"/>
</dbReference>
<organism evidence="1 2">
    <name type="scientific">Lipomyces orientalis</name>
    <dbReference type="NCBI Taxonomy" id="1233043"/>
    <lineage>
        <taxon>Eukaryota</taxon>
        <taxon>Fungi</taxon>
        <taxon>Dikarya</taxon>
        <taxon>Ascomycota</taxon>
        <taxon>Saccharomycotina</taxon>
        <taxon>Lipomycetes</taxon>
        <taxon>Lipomycetales</taxon>
        <taxon>Lipomycetaceae</taxon>
        <taxon>Lipomyces</taxon>
    </lineage>
</organism>
<evidence type="ECO:0000313" key="1">
    <source>
        <dbReference type="EMBL" id="KAK9324964.1"/>
    </source>
</evidence>